<reference evidence="10" key="1">
    <citation type="submission" date="2014-06" db="EMBL/GenBank/DDBJ databases">
        <title>Key roles for freshwater Actinobacteria revealed by deep metagenomic sequencing.</title>
        <authorList>
            <person name="Ghai R."/>
            <person name="Mizuno C.M."/>
            <person name="Picazo A."/>
            <person name="Camacho A."/>
            <person name="Rodriguez-Valera F."/>
        </authorList>
    </citation>
    <scope>NUCLEOTIDE SEQUENCE</scope>
</reference>
<keyword evidence="6 9" id="KW-1133">Transmembrane helix</keyword>
<evidence type="ECO:0000256" key="9">
    <source>
        <dbReference type="SAM" id="Phobius"/>
    </source>
</evidence>
<feature type="transmembrane region" description="Helical" evidence="9">
    <location>
        <begin position="33"/>
        <end position="51"/>
    </location>
</feature>
<feature type="transmembrane region" description="Helical" evidence="9">
    <location>
        <begin position="57"/>
        <end position="78"/>
    </location>
</feature>
<keyword evidence="5 9" id="KW-0812">Transmembrane</keyword>
<evidence type="ECO:0000256" key="8">
    <source>
        <dbReference type="SAM" id="MobiDB-lite"/>
    </source>
</evidence>
<evidence type="ECO:0008006" key="11">
    <source>
        <dbReference type="Google" id="ProtNLM"/>
    </source>
</evidence>
<accession>A0A094QDB8</accession>
<gene>
    <name evidence="10" type="ORF">GM51_2170</name>
</gene>
<proteinExistence type="inferred from homology"/>
<evidence type="ECO:0000256" key="7">
    <source>
        <dbReference type="ARBA" id="ARBA00023136"/>
    </source>
</evidence>
<keyword evidence="3" id="KW-0813">Transport</keyword>
<feature type="transmembrane region" description="Helical" evidence="9">
    <location>
        <begin position="294"/>
        <end position="312"/>
    </location>
</feature>
<feature type="region of interest" description="Disordered" evidence="8">
    <location>
        <begin position="1"/>
        <end position="22"/>
    </location>
</feature>
<feature type="transmembrane region" description="Helical" evidence="9">
    <location>
        <begin position="173"/>
        <end position="193"/>
    </location>
</feature>
<keyword evidence="4" id="KW-1003">Cell membrane</keyword>
<dbReference type="PANTHER" id="PTHR21716:SF53">
    <property type="entry name" value="PERMEASE PERM-RELATED"/>
    <property type="match status" value="1"/>
</dbReference>
<feature type="transmembrane region" description="Helical" evidence="9">
    <location>
        <begin position="260"/>
        <end position="287"/>
    </location>
</feature>
<evidence type="ECO:0000313" key="10">
    <source>
        <dbReference type="EMBL" id="KGA21387.1"/>
    </source>
</evidence>
<comment type="similarity">
    <text evidence="2">Belongs to the autoinducer-2 exporter (AI-2E) (TC 2.A.86) family.</text>
</comment>
<dbReference type="GO" id="GO:0055085">
    <property type="term" value="P:transmembrane transport"/>
    <property type="evidence" value="ECO:0007669"/>
    <property type="project" value="TreeGrafter"/>
</dbReference>
<dbReference type="InterPro" id="IPR002549">
    <property type="entry name" value="AI-2E-like"/>
</dbReference>
<feature type="transmembrane region" description="Helical" evidence="9">
    <location>
        <begin position="332"/>
        <end position="354"/>
    </location>
</feature>
<dbReference type="Pfam" id="PF01594">
    <property type="entry name" value="AI-2E_transport"/>
    <property type="match status" value="1"/>
</dbReference>
<evidence type="ECO:0000256" key="6">
    <source>
        <dbReference type="ARBA" id="ARBA00022989"/>
    </source>
</evidence>
<dbReference type="EMBL" id="JNSL01000007">
    <property type="protein sequence ID" value="KGA21387.1"/>
    <property type="molecule type" value="Genomic_DNA"/>
</dbReference>
<evidence type="ECO:0000256" key="1">
    <source>
        <dbReference type="ARBA" id="ARBA00004651"/>
    </source>
</evidence>
<organism evidence="10">
    <name type="scientific">freshwater metagenome</name>
    <dbReference type="NCBI Taxonomy" id="449393"/>
    <lineage>
        <taxon>unclassified sequences</taxon>
        <taxon>metagenomes</taxon>
        <taxon>ecological metagenomes</taxon>
    </lineage>
</organism>
<dbReference type="AlphaFoldDB" id="A0A094QDB8"/>
<protein>
    <recommendedName>
        <fullName evidence="11">Permease</fullName>
    </recommendedName>
</protein>
<keyword evidence="7 9" id="KW-0472">Membrane</keyword>
<evidence type="ECO:0000256" key="2">
    <source>
        <dbReference type="ARBA" id="ARBA00009773"/>
    </source>
</evidence>
<sequence>MRHSLAHYASDVPDESVTNTESTRRMPPWVPRAVVIFWAGFIGTLVFRFVFHRLNSLLILLLLSLFIALAVEPATNKLTKRGMSRRSSTALILLGIVVIASVFLAVVGTVVAQQLADLLSNSSTYVNDTVKMINDLFNSHIDPAAVNESIADPNGAVQRFIRSQRTNAFKVSVQAFGVLFQLFSVLLFSYYIVADGPKLRRSICSRLSAARQHQVLDAWELAIDKTGGYLYSRALLAVISAFFHWIAFQSMGAPAPIASALWVGLVSQFLPVIGTYLAGVLPVLLIFIDSPTKALVAIGFIAVYQQLENYLFAPKVTERTLELHPALAFGGALAGGAILGPIGAILALPAVAMAQALVSSWGERHDVIEHKLSELQEKKKRTRTRKNPS</sequence>
<comment type="subcellular location">
    <subcellularLocation>
        <location evidence="1">Cell membrane</location>
        <topology evidence="1">Multi-pass membrane protein</topology>
    </subcellularLocation>
</comment>
<feature type="transmembrane region" description="Helical" evidence="9">
    <location>
        <begin position="230"/>
        <end position="248"/>
    </location>
</feature>
<evidence type="ECO:0000256" key="5">
    <source>
        <dbReference type="ARBA" id="ARBA00022692"/>
    </source>
</evidence>
<evidence type="ECO:0000256" key="4">
    <source>
        <dbReference type="ARBA" id="ARBA00022475"/>
    </source>
</evidence>
<dbReference type="PANTHER" id="PTHR21716">
    <property type="entry name" value="TRANSMEMBRANE PROTEIN"/>
    <property type="match status" value="1"/>
</dbReference>
<name>A0A094QDB8_9ZZZZ</name>
<evidence type="ECO:0000256" key="3">
    <source>
        <dbReference type="ARBA" id="ARBA00022448"/>
    </source>
</evidence>
<dbReference type="GO" id="GO:0005886">
    <property type="term" value="C:plasma membrane"/>
    <property type="evidence" value="ECO:0007669"/>
    <property type="project" value="UniProtKB-SubCell"/>
</dbReference>
<comment type="caution">
    <text evidence="10">The sequence shown here is derived from an EMBL/GenBank/DDBJ whole genome shotgun (WGS) entry which is preliminary data.</text>
</comment>
<feature type="transmembrane region" description="Helical" evidence="9">
    <location>
        <begin position="90"/>
        <end position="112"/>
    </location>
</feature>